<dbReference type="VEuPathDB" id="FungiDB:PSTT_02976"/>
<feature type="region of interest" description="Disordered" evidence="1">
    <location>
        <begin position="74"/>
        <end position="95"/>
    </location>
</feature>
<feature type="signal peptide" evidence="2">
    <location>
        <begin position="1"/>
        <end position="22"/>
    </location>
</feature>
<proteinExistence type="predicted"/>
<keyword evidence="4" id="KW-1185">Reference proteome</keyword>
<evidence type="ECO:0000313" key="4">
    <source>
        <dbReference type="Proteomes" id="UP000239156"/>
    </source>
</evidence>
<feature type="region of interest" description="Disordered" evidence="1">
    <location>
        <begin position="20"/>
        <end position="47"/>
    </location>
</feature>
<protein>
    <submittedName>
        <fullName evidence="3">Uncharacterized protein</fullName>
    </submittedName>
</protein>
<gene>
    <name evidence="3" type="ORF">PSTT_02976</name>
</gene>
<comment type="caution">
    <text evidence="3">The sequence shown here is derived from an EMBL/GenBank/DDBJ whole genome shotgun (WGS) entry which is preliminary data.</text>
</comment>
<dbReference type="EMBL" id="PKSL01000018">
    <property type="protein sequence ID" value="POW14429.1"/>
    <property type="molecule type" value="Genomic_DNA"/>
</dbReference>
<dbReference type="Proteomes" id="UP000239156">
    <property type="component" value="Unassembled WGS sequence"/>
</dbReference>
<name>A0A2S4VY74_9BASI</name>
<reference evidence="3" key="1">
    <citation type="submission" date="2017-12" db="EMBL/GenBank/DDBJ databases">
        <title>Gene loss provides genomic basis for host adaptation in cereal stripe rust fungi.</title>
        <authorList>
            <person name="Xia C."/>
        </authorList>
    </citation>
    <scope>NUCLEOTIDE SEQUENCE [LARGE SCALE GENOMIC DNA]</scope>
    <source>
        <strain evidence="3">93-210</strain>
    </source>
</reference>
<feature type="chain" id="PRO_5046764453" evidence="2">
    <location>
        <begin position="23"/>
        <end position="95"/>
    </location>
</feature>
<dbReference type="VEuPathDB" id="FungiDB:PSHT_04690"/>
<evidence type="ECO:0000256" key="2">
    <source>
        <dbReference type="SAM" id="SignalP"/>
    </source>
</evidence>
<feature type="non-terminal residue" evidence="3">
    <location>
        <position position="95"/>
    </location>
</feature>
<evidence type="ECO:0000256" key="1">
    <source>
        <dbReference type="SAM" id="MobiDB-lite"/>
    </source>
</evidence>
<evidence type="ECO:0000313" key="3">
    <source>
        <dbReference type="EMBL" id="POW14429.1"/>
    </source>
</evidence>
<feature type="compositionally biased region" description="Polar residues" evidence="1">
    <location>
        <begin position="32"/>
        <end position="47"/>
    </location>
</feature>
<accession>A0A2S4VY74</accession>
<sequence length="95" mass="10226">MTSIKFLSVLMVIILQGQVVHSRRRSRDSTDKGTSPTNQSSQFQVPNQNGLLSHCNRLPAKCCSAKLRYNSKPAGMKSAPITGGSISGSCSEPVF</sequence>
<keyword evidence="2" id="KW-0732">Signal</keyword>
<organism evidence="3 4">
    <name type="scientific">Puccinia striiformis</name>
    <dbReference type="NCBI Taxonomy" id="27350"/>
    <lineage>
        <taxon>Eukaryota</taxon>
        <taxon>Fungi</taxon>
        <taxon>Dikarya</taxon>
        <taxon>Basidiomycota</taxon>
        <taxon>Pucciniomycotina</taxon>
        <taxon>Pucciniomycetes</taxon>
        <taxon>Pucciniales</taxon>
        <taxon>Pucciniaceae</taxon>
        <taxon>Puccinia</taxon>
    </lineage>
</organism>